<evidence type="ECO:0000256" key="3">
    <source>
        <dbReference type="ARBA" id="ARBA00022723"/>
    </source>
</evidence>
<dbReference type="OrthoDB" id="9809741at2"/>
<proteinExistence type="inferred from homology"/>
<evidence type="ECO:0000256" key="10">
    <source>
        <dbReference type="RuleBase" id="RU000607"/>
    </source>
</evidence>
<comment type="similarity">
    <text evidence="1 9 10">Belongs to the ferrochelatase family.</text>
</comment>
<organism evidence="11 12">
    <name type="scientific">Giesbergeria anulus</name>
    <dbReference type="NCBI Taxonomy" id="180197"/>
    <lineage>
        <taxon>Bacteria</taxon>
        <taxon>Pseudomonadati</taxon>
        <taxon>Pseudomonadota</taxon>
        <taxon>Betaproteobacteria</taxon>
        <taxon>Burkholderiales</taxon>
        <taxon>Comamonadaceae</taxon>
        <taxon>Giesbergeria</taxon>
    </lineage>
</organism>
<comment type="catalytic activity">
    <reaction evidence="8">
        <text>Fe-coproporphyrin III + 2 H(+) = coproporphyrin III + Fe(2+)</text>
        <dbReference type="Rhea" id="RHEA:49572"/>
        <dbReference type="ChEBI" id="CHEBI:15378"/>
        <dbReference type="ChEBI" id="CHEBI:29033"/>
        <dbReference type="ChEBI" id="CHEBI:68438"/>
        <dbReference type="ChEBI" id="CHEBI:131725"/>
        <dbReference type="EC" id="4.99.1.9"/>
    </reaction>
    <physiologicalReaction direction="right-to-left" evidence="8">
        <dbReference type="Rhea" id="RHEA:49574"/>
    </physiologicalReaction>
</comment>
<dbReference type="Pfam" id="PF00762">
    <property type="entry name" value="Ferrochelatase"/>
    <property type="match status" value="1"/>
</dbReference>
<dbReference type="STRING" id="180197.SAMN02982919_00876"/>
<dbReference type="InterPro" id="IPR019772">
    <property type="entry name" value="Ferrochelatase_AS"/>
</dbReference>
<dbReference type="InterPro" id="IPR001015">
    <property type="entry name" value="Ferrochelatase"/>
</dbReference>
<dbReference type="PANTHER" id="PTHR11108:SF1">
    <property type="entry name" value="FERROCHELATASE, MITOCHONDRIAL"/>
    <property type="match status" value="1"/>
</dbReference>
<keyword evidence="3 9" id="KW-0479">Metal-binding</keyword>
<dbReference type="InterPro" id="IPR033659">
    <property type="entry name" value="Ferrochelatase_N"/>
</dbReference>
<evidence type="ECO:0000313" key="11">
    <source>
        <dbReference type="EMBL" id="SEQ64167.1"/>
    </source>
</evidence>
<sequence length="366" mass="40537">MPMPFYPEPAYTHGQAPRTGVLLCNLGTPDAPTPSALRRYLGQFLSDQRVVEIPKPLWWLILHGIILRTRPRKSAAKYASVWTPEGSPLAVWTAKQAALLHDALEDAGHHVLVRHAMRYGNPSIASQLDALKAEGATRILILPLYPQYSGPTTASVCDAVYAWAARTRHIPELRFVNHYHDDAGYIDALAASLKNHWKRHGPPDKLVMSFHGVPERTLHLGDPYHCESHKTARLLAQRMGLQKDDYQVTFQSRFGKAKWLQPYTEPTLVQLAQSGVERVDVICPGFSSDCLETLEEINQEAREAFLHAGGKEFHYIPCLNDSPGWIAALQGIAQQHLLGWPTQAPDRMVQASAKAHALAGGAPEGA</sequence>
<dbReference type="CDD" id="cd03411">
    <property type="entry name" value="Ferrochelatase_N"/>
    <property type="match status" value="1"/>
</dbReference>
<comment type="subcellular location">
    <subcellularLocation>
        <location evidence="9 10">Cytoplasm</location>
    </subcellularLocation>
</comment>
<keyword evidence="4 9" id="KW-0408">Iron</keyword>
<keyword evidence="12" id="KW-1185">Reference proteome</keyword>
<dbReference type="GO" id="GO:0046872">
    <property type="term" value="F:metal ion binding"/>
    <property type="evidence" value="ECO:0007669"/>
    <property type="project" value="UniProtKB-KW"/>
</dbReference>
<evidence type="ECO:0000256" key="1">
    <source>
        <dbReference type="ARBA" id="ARBA00007718"/>
    </source>
</evidence>
<feature type="binding site" evidence="9">
    <location>
        <position position="292"/>
    </location>
    <ligand>
        <name>Fe(2+)</name>
        <dbReference type="ChEBI" id="CHEBI:29033"/>
    </ligand>
</feature>
<keyword evidence="5 9" id="KW-0350">Heme biosynthesis</keyword>
<evidence type="ECO:0000256" key="6">
    <source>
        <dbReference type="ARBA" id="ARBA00023239"/>
    </source>
</evidence>
<evidence type="ECO:0000256" key="5">
    <source>
        <dbReference type="ARBA" id="ARBA00023133"/>
    </source>
</evidence>
<feature type="binding site" evidence="9">
    <location>
        <position position="211"/>
    </location>
    <ligand>
        <name>Fe(2+)</name>
        <dbReference type="ChEBI" id="CHEBI:29033"/>
    </ligand>
</feature>
<dbReference type="UniPathway" id="UPA00252">
    <property type="reaction ID" value="UER00325"/>
</dbReference>
<dbReference type="Proteomes" id="UP000199766">
    <property type="component" value="Unassembled WGS sequence"/>
</dbReference>
<dbReference type="FunFam" id="3.40.50.1400:FF:000002">
    <property type="entry name" value="Ferrochelatase"/>
    <property type="match status" value="1"/>
</dbReference>
<dbReference type="GO" id="GO:0004325">
    <property type="term" value="F:ferrochelatase activity"/>
    <property type="evidence" value="ECO:0007669"/>
    <property type="project" value="UniProtKB-UniRule"/>
</dbReference>
<evidence type="ECO:0000256" key="8">
    <source>
        <dbReference type="ARBA" id="ARBA00024536"/>
    </source>
</evidence>
<evidence type="ECO:0000256" key="7">
    <source>
        <dbReference type="ARBA" id="ARBA00023244"/>
    </source>
</evidence>
<dbReference type="HAMAP" id="MF_00323">
    <property type="entry name" value="Ferrochelatase"/>
    <property type="match status" value="1"/>
</dbReference>
<dbReference type="InterPro" id="IPR033644">
    <property type="entry name" value="Ferrochelatase_C"/>
</dbReference>
<keyword evidence="6 9" id="KW-0456">Lyase</keyword>
<dbReference type="EC" id="4.98.1.1" evidence="9 10"/>
<dbReference type="CDD" id="cd00419">
    <property type="entry name" value="Ferrochelatase_C"/>
    <property type="match status" value="1"/>
</dbReference>
<comment type="function">
    <text evidence="9 10">Catalyzes the ferrous insertion into protoporphyrin IX.</text>
</comment>
<comment type="pathway">
    <text evidence="9 10">Porphyrin-containing compound metabolism; protoheme biosynthesis; protoheme from protoporphyrin-IX: step 1/1.</text>
</comment>
<dbReference type="RefSeq" id="WP_091453454.1">
    <property type="nucleotide sequence ID" value="NZ_FOGD01000002.1"/>
</dbReference>
<dbReference type="Gene3D" id="3.40.50.1400">
    <property type="match status" value="2"/>
</dbReference>
<evidence type="ECO:0000313" key="12">
    <source>
        <dbReference type="Proteomes" id="UP000199766"/>
    </source>
</evidence>
<keyword evidence="2 9" id="KW-0963">Cytoplasm</keyword>
<dbReference type="PANTHER" id="PTHR11108">
    <property type="entry name" value="FERROCHELATASE"/>
    <property type="match status" value="1"/>
</dbReference>
<dbReference type="GO" id="GO:0006783">
    <property type="term" value="P:heme biosynthetic process"/>
    <property type="evidence" value="ECO:0007669"/>
    <property type="project" value="UniProtKB-UniRule"/>
</dbReference>
<protein>
    <recommendedName>
        <fullName evidence="9 10">Ferrochelatase</fullName>
        <ecNumber evidence="9 10">4.98.1.1</ecNumber>
    </recommendedName>
    <alternativeName>
        <fullName evidence="9">Heme synthase</fullName>
    </alternativeName>
    <alternativeName>
        <fullName evidence="9">Protoheme ferro-lyase</fullName>
    </alternativeName>
</protein>
<evidence type="ECO:0000256" key="2">
    <source>
        <dbReference type="ARBA" id="ARBA00022490"/>
    </source>
</evidence>
<name>A0A1H9HPD5_9BURK</name>
<dbReference type="NCBIfam" id="TIGR00109">
    <property type="entry name" value="hemH"/>
    <property type="match status" value="1"/>
</dbReference>
<dbReference type="EMBL" id="FOGD01000002">
    <property type="protein sequence ID" value="SEQ64167.1"/>
    <property type="molecule type" value="Genomic_DNA"/>
</dbReference>
<reference evidence="11 12" key="1">
    <citation type="submission" date="2016-10" db="EMBL/GenBank/DDBJ databases">
        <authorList>
            <person name="de Groot N.N."/>
        </authorList>
    </citation>
    <scope>NUCLEOTIDE SEQUENCE [LARGE SCALE GENOMIC DNA]</scope>
    <source>
        <strain evidence="11 12">ATCC 35958</strain>
    </source>
</reference>
<dbReference type="AlphaFoldDB" id="A0A1H9HPD5"/>
<gene>
    <name evidence="9" type="primary">hemH</name>
    <name evidence="11" type="ORF">SAMN02982919_00876</name>
</gene>
<keyword evidence="7 9" id="KW-0627">Porphyrin biosynthesis</keyword>
<dbReference type="GO" id="GO:0005737">
    <property type="term" value="C:cytoplasm"/>
    <property type="evidence" value="ECO:0007669"/>
    <property type="project" value="UniProtKB-SubCell"/>
</dbReference>
<dbReference type="PROSITE" id="PS00534">
    <property type="entry name" value="FERROCHELATASE"/>
    <property type="match status" value="1"/>
</dbReference>
<comment type="catalytic activity">
    <reaction evidence="9 10">
        <text>heme b + 2 H(+) = protoporphyrin IX + Fe(2+)</text>
        <dbReference type="Rhea" id="RHEA:22584"/>
        <dbReference type="ChEBI" id="CHEBI:15378"/>
        <dbReference type="ChEBI" id="CHEBI:29033"/>
        <dbReference type="ChEBI" id="CHEBI:57306"/>
        <dbReference type="ChEBI" id="CHEBI:60344"/>
        <dbReference type="EC" id="4.98.1.1"/>
    </reaction>
</comment>
<accession>A0A1H9HPD5</accession>
<evidence type="ECO:0000256" key="4">
    <source>
        <dbReference type="ARBA" id="ARBA00023004"/>
    </source>
</evidence>
<dbReference type="SUPFAM" id="SSF53800">
    <property type="entry name" value="Chelatase"/>
    <property type="match status" value="1"/>
</dbReference>
<evidence type="ECO:0000256" key="9">
    <source>
        <dbReference type="HAMAP-Rule" id="MF_00323"/>
    </source>
</evidence>